<name>A0A1Q9DEB8_SYMMI</name>
<accession>A0A1Q9DEB8</accession>
<comment type="caution">
    <text evidence="2">The sequence shown here is derived from an EMBL/GenBank/DDBJ whole genome shotgun (WGS) entry which is preliminary data.</text>
</comment>
<evidence type="ECO:0000256" key="1">
    <source>
        <dbReference type="SAM" id="MobiDB-lite"/>
    </source>
</evidence>
<dbReference type="OrthoDB" id="10377608at2759"/>
<reference evidence="2 3" key="1">
    <citation type="submission" date="2016-02" db="EMBL/GenBank/DDBJ databases">
        <title>Genome analysis of coral dinoflagellate symbionts highlights evolutionary adaptations to a symbiotic lifestyle.</title>
        <authorList>
            <person name="Aranda M."/>
            <person name="Li Y."/>
            <person name="Liew Y.J."/>
            <person name="Baumgarten S."/>
            <person name="Simakov O."/>
            <person name="Wilson M."/>
            <person name="Piel J."/>
            <person name="Ashoor H."/>
            <person name="Bougouffa S."/>
            <person name="Bajic V.B."/>
            <person name="Ryu T."/>
            <person name="Ravasi T."/>
            <person name="Bayer T."/>
            <person name="Micklem G."/>
            <person name="Kim H."/>
            <person name="Bhak J."/>
            <person name="Lajeunesse T.C."/>
            <person name="Voolstra C.R."/>
        </authorList>
    </citation>
    <scope>NUCLEOTIDE SEQUENCE [LARGE SCALE GENOMIC DNA]</scope>
    <source>
        <strain evidence="2 3">CCMP2467</strain>
    </source>
</reference>
<dbReference type="EMBL" id="LSRX01000578">
    <property type="protein sequence ID" value="OLP93509.1"/>
    <property type="molecule type" value="Genomic_DNA"/>
</dbReference>
<sequence>MMRPSAPPVAGKKDPGSSPPGEEPSSSSSGPSSVPGLPVTKGEFPIQQAPMPEPTPEPPVSDAGESDSDAACGDEDALIRLPKIFNVPSLVLLDGDGFVLWLTKQDKLRSLLFMRCHATPLMKKADLPPTMRRSWSVRTSKKLSQTLRHDNQFTVRGTGVGAAFPYGRFQLWIAPDPCTCDRFLDLDFHISISTIQGHSNVPDQVAEEAKGERLTLERCRRLGFIYHASDNSNYESIRERGLYSQQLARTSGY</sequence>
<evidence type="ECO:0000313" key="3">
    <source>
        <dbReference type="Proteomes" id="UP000186817"/>
    </source>
</evidence>
<protein>
    <submittedName>
        <fullName evidence="2">Uncharacterized protein</fullName>
    </submittedName>
</protein>
<evidence type="ECO:0000313" key="2">
    <source>
        <dbReference type="EMBL" id="OLP93509.1"/>
    </source>
</evidence>
<gene>
    <name evidence="2" type="ORF">AK812_SmicGene24617</name>
</gene>
<proteinExistence type="predicted"/>
<dbReference type="Proteomes" id="UP000186817">
    <property type="component" value="Unassembled WGS sequence"/>
</dbReference>
<organism evidence="2 3">
    <name type="scientific">Symbiodinium microadriaticum</name>
    <name type="common">Dinoflagellate</name>
    <name type="synonym">Zooxanthella microadriatica</name>
    <dbReference type="NCBI Taxonomy" id="2951"/>
    <lineage>
        <taxon>Eukaryota</taxon>
        <taxon>Sar</taxon>
        <taxon>Alveolata</taxon>
        <taxon>Dinophyceae</taxon>
        <taxon>Suessiales</taxon>
        <taxon>Symbiodiniaceae</taxon>
        <taxon>Symbiodinium</taxon>
    </lineage>
</organism>
<dbReference type="AlphaFoldDB" id="A0A1Q9DEB8"/>
<feature type="compositionally biased region" description="Low complexity" evidence="1">
    <location>
        <begin position="23"/>
        <end position="39"/>
    </location>
</feature>
<keyword evidence="3" id="KW-1185">Reference proteome</keyword>
<feature type="region of interest" description="Disordered" evidence="1">
    <location>
        <begin position="1"/>
        <end position="71"/>
    </location>
</feature>